<sequence>MDNMREKEVLVIIPAYNEAANIGKVLDQLEKPEISEIADILVMNDASVDNTNWLVKARGHAVITHVFNLGYGSGIQLGYKYAVRRDYKYVIQMDADGQHDVCNIPVIYDRLRQKDEDGRYPDIVLGSRFMNGSADFSVSIAKKIAFHLFRFMIEVAAGRKIADPTTGLQGLSRKAVLYYSKYNHFDDKYPDTNMIMQMILLKFKVVEVPAVMHPRTVGASMHSGLKPIWYMLRMFFSVLAVVFRCKVLKVDENAGLQDVEIPYTQQKTAELKKQN</sequence>
<accession>A0AAE3E7N7</accession>
<dbReference type="Pfam" id="PF00535">
    <property type="entry name" value="Glycos_transf_2"/>
    <property type="match status" value="1"/>
</dbReference>
<dbReference type="RefSeq" id="WP_308732378.1">
    <property type="nucleotide sequence ID" value="NZ_JAJEQN010000049.1"/>
</dbReference>
<dbReference type="SUPFAM" id="SSF53448">
    <property type="entry name" value="Nucleotide-diphospho-sugar transferases"/>
    <property type="match status" value="1"/>
</dbReference>
<dbReference type="AlphaFoldDB" id="A0AAE3E7N7"/>
<dbReference type="PANTHER" id="PTHR48090:SF7">
    <property type="entry name" value="RFBJ PROTEIN"/>
    <property type="match status" value="1"/>
</dbReference>
<dbReference type="Gene3D" id="3.90.550.10">
    <property type="entry name" value="Spore Coat Polysaccharide Biosynthesis Protein SpsA, Chain A"/>
    <property type="match status" value="1"/>
</dbReference>
<name>A0AAE3E7N7_9FIRM</name>
<comment type="caution">
    <text evidence="2">The sequence shown here is derived from an EMBL/GenBank/DDBJ whole genome shotgun (WGS) entry which is preliminary data.</text>
</comment>
<feature type="domain" description="Glycosyltransferase 2-like" evidence="1">
    <location>
        <begin position="11"/>
        <end position="176"/>
    </location>
</feature>
<evidence type="ECO:0000313" key="3">
    <source>
        <dbReference type="Proteomes" id="UP001198200"/>
    </source>
</evidence>
<dbReference type="InterPro" id="IPR029044">
    <property type="entry name" value="Nucleotide-diphossugar_trans"/>
</dbReference>
<gene>
    <name evidence="2" type="ORF">LKD48_14320</name>
</gene>
<evidence type="ECO:0000313" key="2">
    <source>
        <dbReference type="EMBL" id="MCC2222782.1"/>
    </source>
</evidence>
<organism evidence="2 3">
    <name type="scientific">Anthropogastromicrobium aceti</name>
    <dbReference type="NCBI Taxonomy" id="2981768"/>
    <lineage>
        <taxon>Bacteria</taxon>
        <taxon>Bacillati</taxon>
        <taxon>Bacillota</taxon>
        <taxon>Clostridia</taxon>
        <taxon>Lachnospirales</taxon>
        <taxon>Lachnospiraceae</taxon>
        <taxon>Anthropogastromicrobium</taxon>
    </lineage>
</organism>
<proteinExistence type="predicted"/>
<dbReference type="Proteomes" id="UP001198200">
    <property type="component" value="Unassembled WGS sequence"/>
</dbReference>
<evidence type="ECO:0000259" key="1">
    <source>
        <dbReference type="Pfam" id="PF00535"/>
    </source>
</evidence>
<keyword evidence="3" id="KW-1185">Reference proteome</keyword>
<protein>
    <submittedName>
        <fullName evidence="2">Glycosyltransferase family 2 protein</fullName>
    </submittedName>
</protein>
<dbReference type="EMBL" id="JAJEQN010000049">
    <property type="protein sequence ID" value="MCC2222782.1"/>
    <property type="molecule type" value="Genomic_DNA"/>
</dbReference>
<dbReference type="InterPro" id="IPR001173">
    <property type="entry name" value="Glyco_trans_2-like"/>
</dbReference>
<dbReference type="PANTHER" id="PTHR48090">
    <property type="entry name" value="UNDECAPRENYL-PHOSPHATE 4-DEOXY-4-FORMAMIDO-L-ARABINOSE TRANSFERASE-RELATED"/>
    <property type="match status" value="1"/>
</dbReference>
<dbReference type="InterPro" id="IPR050256">
    <property type="entry name" value="Glycosyltransferase_2"/>
</dbReference>
<dbReference type="CDD" id="cd04179">
    <property type="entry name" value="DPM_DPG-synthase_like"/>
    <property type="match status" value="1"/>
</dbReference>
<reference evidence="2 3" key="1">
    <citation type="submission" date="2021-10" db="EMBL/GenBank/DDBJ databases">
        <title>Anaerobic single-cell dispensing facilitates the cultivation of human gut bacteria.</title>
        <authorList>
            <person name="Afrizal A."/>
        </authorList>
    </citation>
    <scope>NUCLEOTIDE SEQUENCE [LARGE SCALE GENOMIC DNA]</scope>
    <source>
        <strain evidence="2 3">CLA-AA-H224</strain>
    </source>
</reference>